<organism evidence="1">
    <name type="scientific">marine sediment metagenome</name>
    <dbReference type="NCBI Taxonomy" id="412755"/>
    <lineage>
        <taxon>unclassified sequences</taxon>
        <taxon>metagenomes</taxon>
        <taxon>ecological metagenomes</taxon>
    </lineage>
</organism>
<dbReference type="EMBL" id="BARS01027440">
    <property type="protein sequence ID" value="GAG11918.1"/>
    <property type="molecule type" value="Genomic_DNA"/>
</dbReference>
<evidence type="ECO:0000313" key="1">
    <source>
        <dbReference type="EMBL" id="GAG11918.1"/>
    </source>
</evidence>
<sequence length="265" mass="28969">ARIVDHLSAAGFDAVALELPGHLGKGGDVDDLHRLVGDEELADALANLPVRSDEDSEDDVVAVLRALPENASYRVIEDAVRQFGNSLNGADRLRRQLLRDQAITLLKERTSLKAPAMVVDAVLKNAATQEDGNREELLLREIEPHEDPIEGDALLDELRLAIRRFLVLGAHTDTAIALWTIHAHAHDSSPISPVLGFVSPEKRCGKTTALEVVQALAPRPLPVANITPAAMFRVVEIHRPTLLIDEADTYFRDNDELRGVINSGH</sequence>
<gene>
    <name evidence="1" type="ORF">S01H1_43107</name>
</gene>
<feature type="non-terminal residue" evidence="1">
    <location>
        <position position="1"/>
    </location>
</feature>
<name>X0VHG6_9ZZZZ</name>
<proteinExistence type="predicted"/>
<dbReference type="AlphaFoldDB" id="X0VHG6"/>
<comment type="caution">
    <text evidence="1">The sequence shown here is derived from an EMBL/GenBank/DDBJ whole genome shotgun (WGS) entry which is preliminary data.</text>
</comment>
<accession>X0VHG6</accession>
<evidence type="ECO:0008006" key="2">
    <source>
        <dbReference type="Google" id="ProtNLM"/>
    </source>
</evidence>
<protein>
    <recommendedName>
        <fullName evidence="2">DUF3631 domain-containing protein</fullName>
    </recommendedName>
</protein>
<feature type="non-terminal residue" evidence="1">
    <location>
        <position position="265"/>
    </location>
</feature>
<reference evidence="1" key="1">
    <citation type="journal article" date="2014" name="Front. Microbiol.">
        <title>High frequency of phylogenetically diverse reductive dehalogenase-homologous genes in deep subseafloor sedimentary metagenomes.</title>
        <authorList>
            <person name="Kawai M."/>
            <person name="Futagami T."/>
            <person name="Toyoda A."/>
            <person name="Takaki Y."/>
            <person name="Nishi S."/>
            <person name="Hori S."/>
            <person name="Arai W."/>
            <person name="Tsubouchi T."/>
            <person name="Morono Y."/>
            <person name="Uchiyama I."/>
            <person name="Ito T."/>
            <person name="Fujiyama A."/>
            <person name="Inagaki F."/>
            <person name="Takami H."/>
        </authorList>
    </citation>
    <scope>NUCLEOTIDE SEQUENCE</scope>
    <source>
        <strain evidence="1">Expedition CK06-06</strain>
    </source>
</reference>